<dbReference type="EMBL" id="GGEC01024605">
    <property type="protein sequence ID" value="MBX05089.1"/>
    <property type="molecule type" value="Transcribed_RNA"/>
</dbReference>
<name>A0A2P2KH83_RHIMU</name>
<dbReference type="AlphaFoldDB" id="A0A2P2KH83"/>
<feature type="region of interest" description="Disordered" evidence="1">
    <location>
        <begin position="1"/>
        <end position="21"/>
    </location>
</feature>
<evidence type="ECO:0000256" key="1">
    <source>
        <dbReference type="SAM" id="MobiDB-lite"/>
    </source>
</evidence>
<sequence>MQGDEARMLLGFSTSSRPTPSQVYIITHPHHEQKNEHEKLIKKKIKRKKKDLPVNPPSIEADPLSLLRVPLA</sequence>
<evidence type="ECO:0000313" key="2">
    <source>
        <dbReference type="EMBL" id="MBX05089.1"/>
    </source>
</evidence>
<proteinExistence type="predicted"/>
<protein>
    <submittedName>
        <fullName evidence="2">Uncharacterized protein LOC107260937 isoform X2</fullName>
    </submittedName>
</protein>
<accession>A0A2P2KH83</accession>
<organism evidence="2">
    <name type="scientific">Rhizophora mucronata</name>
    <name type="common">Asiatic mangrove</name>
    <dbReference type="NCBI Taxonomy" id="61149"/>
    <lineage>
        <taxon>Eukaryota</taxon>
        <taxon>Viridiplantae</taxon>
        <taxon>Streptophyta</taxon>
        <taxon>Embryophyta</taxon>
        <taxon>Tracheophyta</taxon>
        <taxon>Spermatophyta</taxon>
        <taxon>Magnoliopsida</taxon>
        <taxon>eudicotyledons</taxon>
        <taxon>Gunneridae</taxon>
        <taxon>Pentapetalae</taxon>
        <taxon>rosids</taxon>
        <taxon>fabids</taxon>
        <taxon>Malpighiales</taxon>
        <taxon>Rhizophoraceae</taxon>
        <taxon>Rhizophora</taxon>
    </lineage>
</organism>
<feature type="compositionally biased region" description="Polar residues" evidence="1">
    <location>
        <begin position="12"/>
        <end position="21"/>
    </location>
</feature>
<reference evidence="2" key="1">
    <citation type="submission" date="2018-02" db="EMBL/GenBank/DDBJ databases">
        <title>Rhizophora mucronata_Transcriptome.</title>
        <authorList>
            <person name="Meera S.P."/>
            <person name="Sreeshan A."/>
            <person name="Augustine A."/>
        </authorList>
    </citation>
    <scope>NUCLEOTIDE SEQUENCE</scope>
    <source>
        <tissue evidence="2">Leaf</tissue>
    </source>
</reference>